<dbReference type="AlphaFoldDB" id="A0A841ECV9"/>
<evidence type="ECO:0000256" key="1">
    <source>
        <dbReference type="SAM" id="MobiDB-lite"/>
    </source>
</evidence>
<dbReference type="Proteomes" id="UP000578077">
    <property type="component" value="Unassembled WGS sequence"/>
</dbReference>
<dbReference type="RefSeq" id="WP_184637537.1">
    <property type="nucleotide sequence ID" value="NZ_BAABKT010000029.1"/>
</dbReference>
<accession>A0A841ECV9</accession>
<feature type="compositionally biased region" description="Basic and acidic residues" evidence="1">
    <location>
        <begin position="102"/>
        <end position="117"/>
    </location>
</feature>
<keyword evidence="3" id="KW-1185">Reference proteome</keyword>
<proteinExistence type="predicted"/>
<organism evidence="2 3">
    <name type="scientific">Streptomonospora salina</name>
    <dbReference type="NCBI Taxonomy" id="104205"/>
    <lineage>
        <taxon>Bacteria</taxon>
        <taxon>Bacillati</taxon>
        <taxon>Actinomycetota</taxon>
        <taxon>Actinomycetes</taxon>
        <taxon>Streptosporangiales</taxon>
        <taxon>Nocardiopsidaceae</taxon>
        <taxon>Streptomonospora</taxon>
    </lineage>
</organism>
<reference evidence="2 3" key="1">
    <citation type="submission" date="2020-08" db="EMBL/GenBank/DDBJ databases">
        <title>Sequencing the genomes of 1000 actinobacteria strains.</title>
        <authorList>
            <person name="Klenk H.-P."/>
        </authorList>
    </citation>
    <scope>NUCLEOTIDE SEQUENCE [LARGE SCALE GENOMIC DNA]</scope>
    <source>
        <strain evidence="2 3">DSM 44593</strain>
    </source>
</reference>
<name>A0A841ECV9_9ACTN</name>
<evidence type="ECO:0000313" key="2">
    <source>
        <dbReference type="EMBL" id="MBB6000234.1"/>
    </source>
</evidence>
<dbReference type="EMBL" id="JACHLY010000001">
    <property type="protein sequence ID" value="MBB6000234.1"/>
    <property type="molecule type" value="Genomic_DNA"/>
</dbReference>
<protein>
    <submittedName>
        <fullName evidence="2">Pectin methylesterase-like acyl-CoA thioesterase</fullName>
    </submittedName>
</protein>
<sequence>MHEQLPRVIRDATALHDPDDRGVLTIYRSSMFSINTRNLRFADFTTLDGRWSQVHRQLRGSGYYVIGSHGIAGETGFHESIEAAVLNALNYHYPPCSDEDAAPERIDADPREGDRRR</sequence>
<comment type="caution">
    <text evidence="2">The sequence shown here is derived from an EMBL/GenBank/DDBJ whole genome shotgun (WGS) entry which is preliminary data.</text>
</comment>
<gene>
    <name evidence="2" type="ORF">HNR25_003985</name>
</gene>
<evidence type="ECO:0000313" key="3">
    <source>
        <dbReference type="Proteomes" id="UP000578077"/>
    </source>
</evidence>
<feature type="region of interest" description="Disordered" evidence="1">
    <location>
        <begin position="95"/>
        <end position="117"/>
    </location>
</feature>